<dbReference type="RefSeq" id="WP_354012495.1">
    <property type="nucleotide sequence ID" value="NZ_JBEPMU010000001.1"/>
</dbReference>
<comment type="caution">
    <text evidence="2">The sequence shown here is derived from an EMBL/GenBank/DDBJ whole genome shotgun (WGS) entry which is preliminary data.</text>
</comment>
<dbReference type="Gene3D" id="3.10.450.50">
    <property type="match status" value="1"/>
</dbReference>
<sequence length="179" mass="19630">MVRFLVVAVLGLVASAVHAQAAETPRCTVWQRELSFAASVDRHDEKAFAEHIDNDAVFAANTAHPQRGRATILKHWKVLLEGKSMRVRWYPAWVVQAGDPSVLLSSGPALLENLAPNANPRYTLIAFSTVWHRGNDGVWRVMFDGGDEGRAATAQDVANFEAGRRTECAPDLVSLAISR</sequence>
<keyword evidence="3" id="KW-1185">Reference proteome</keyword>
<proteinExistence type="predicted"/>
<organism evidence="2 3">
    <name type="scientific">Dyella japonica</name>
    <dbReference type="NCBI Taxonomy" id="231455"/>
    <lineage>
        <taxon>Bacteria</taxon>
        <taxon>Pseudomonadati</taxon>
        <taxon>Pseudomonadota</taxon>
        <taxon>Gammaproteobacteria</taxon>
        <taxon>Lysobacterales</taxon>
        <taxon>Rhodanobacteraceae</taxon>
        <taxon>Dyella</taxon>
    </lineage>
</organism>
<feature type="signal peptide" evidence="1">
    <location>
        <begin position="1"/>
        <end position="21"/>
    </location>
</feature>
<evidence type="ECO:0000313" key="2">
    <source>
        <dbReference type="EMBL" id="MET3651032.1"/>
    </source>
</evidence>
<evidence type="ECO:0000313" key="3">
    <source>
        <dbReference type="Proteomes" id="UP001549184"/>
    </source>
</evidence>
<dbReference type="EMBL" id="JBEPMU010000001">
    <property type="protein sequence ID" value="MET3651032.1"/>
    <property type="molecule type" value="Genomic_DNA"/>
</dbReference>
<dbReference type="InterPro" id="IPR032710">
    <property type="entry name" value="NTF2-like_dom_sf"/>
</dbReference>
<keyword evidence="1" id="KW-0732">Signal</keyword>
<name>A0ABV2JR28_9GAMM</name>
<reference evidence="2 3" key="1">
    <citation type="submission" date="2024-06" db="EMBL/GenBank/DDBJ databases">
        <title>Sorghum-associated microbial communities from plants grown in Nebraska, USA.</title>
        <authorList>
            <person name="Schachtman D."/>
        </authorList>
    </citation>
    <scope>NUCLEOTIDE SEQUENCE [LARGE SCALE GENOMIC DNA]</scope>
    <source>
        <strain evidence="2 3">1073</strain>
    </source>
</reference>
<accession>A0ABV2JR28</accession>
<dbReference type="Proteomes" id="UP001549184">
    <property type="component" value="Unassembled WGS sequence"/>
</dbReference>
<feature type="chain" id="PRO_5046514420" evidence="1">
    <location>
        <begin position="22"/>
        <end position="179"/>
    </location>
</feature>
<protein>
    <submittedName>
        <fullName evidence="2">Ketosteroid isomerase-like protein</fullName>
    </submittedName>
</protein>
<gene>
    <name evidence="2" type="ORF">ABIC75_000734</name>
</gene>
<dbReference type="SUPFAM" id="SSF54427">
    <property type="entry name" value="NTF2-like"/>
    <property type="match status" value="1"/>
</dbReference>
<evidence type="ECO:0000256" key="1">
    <source>
        <dbReference type="SAM" id="SignalP"/>
    </source>
</evidence>